<dbReference type="InterPro" id="IPR025597">
    <property type="entry name" value="DUF4345"/>
</dbReference>
<keyword evidence="2" id="KW-1133">Transmembrane helix</keyword>
<name>A0A964UQI5_9ACTN</name>
<feature type="transmembrane region" description="Helical" evidence="2">
    <location>
        <begin position="84"/>
        <end position="102"/>
    </location>
</feature>
<sequence>MPKGRCVVTKAGWLKGLSLLMGYACVAIGLFHVVLGVASVPGAESAGATVDSRERFYNAIFLGFGLAWIWVARQSPIPASMVRWLSAVFLLGGVGRLFSIAVHGMPHWWQLPLTALELVLPPVYFWLATADERAKRTPAATPEPAGVATRPAPRQDR</sequence>
<feature type="transmembrane region" description="Helical" evidence="2">
    <location>
        <begin position="55"/>
        <end position="72"/>
    </location>
</feature>
<organism evidence="3 4">
    <name type="scientific">Streptomyces boluensis</name>
    <dbReference type="NCBI Taxonomy" id="1775135"/>
    <lineage>
        <taxon>Bacteria</taxon>
        <taxon>Bacillati</taxon>
        <taxon>Actinomycetota</taxon>
        <taxon>Actinomycetes</taxon>
        <taxon>Kitasatosporales</taxon>
        <taxon>Streptomycetaceae</taxon>
        <taxon>Streptomyces</taxon>
    </lineage>
</organism>
<feature type="region of interest" description="Disordered" evidence="1">
    <location>
        <begin position="136"/>
        <end position="157"/>
    </location>
</feature>
<gene>
    <name evidence="3" type="ORF">GUY60_14245</name>
</gene>
<keyword evidence="4" id="KW-1185">Reference proteome</keyword>
<keyword evidence="2" id="KW-0812">Transmembrane</keyword>
<dbReference type="AlphaFoldDB" id="A0A964UQI5"/>
<evidence type="ECO:0000313" key="3">
    <source>
        <dbReference type="EMBL" id="NBE52565.1"/>
    </source>
</evidence>
<keyword evidence="2" id="KW-0472">Membrane</keyword>
<reference evidence="3" key="1">
    <citation type="submission" date="2020-01" db="EMBL/GenBank/DDBJ databases">
        <title>Whole-genome analyses of novel actinobacteria.</title>
        <authorList>
            <person name="Sahin N."/>
        </authorList>
    </citation>
    <scope>NUCLEOTIDE SEQUENCE</scope>
    <source>
        <strain evidence="3">YC537</strain>
    </source>
</reference>
<proteinExistence type="predicted"/>
<evidence type="ECO:0000313" key="4">
    <source>
        <dbReference type="Proteomes" id="UP000598297"/>
    </source>
</evidence>
<evidence type="ECO:0000256" key="1">
    <source>
        <dbReference type="SAM" id="MobiDB-lite"/>
    </source>
</evidence>
<feature type="transmembrane region" description="Helical" evidence="2">
    <location>
        <begin position="12"/>
        <end position="35"/>
    </location>
</feature>
<feature type="transmembrane region" description="Helical" evidence="2">
    <location>
        <begin position="108"/>
        <end position="127"/>
    </location>
</feature>
<dbReference type="EMBL" id="JAAAHS010000089">
    <property type="protein sequence ID" value="NBE52565.1"/>
    <property type="molecule type" value="Genomic_DNA"/>
</dbReference>
<evidence type="ECO:0000256" key="2">
    <source>
        <dbReference type="SAM" id="Phobius"/>
    </source>
</evidence>
<protein>
    <submittedName>
        <fullName evidence="3">DUF4345 domain-containing protein</fullName>
    </submittedName>
</protein>
<dbReference type="Proteomes" id="UP000598297">
    <property type="component" value="Unassembled WGS sequence"/>
</dbReference>
<dbReference type="Pfam" id="PF14248">
    <property type="entry name" value="DUF4345"/>
    <property type="match status" value="1"/>
</dbReference>
<dbReference type="OrthoDB" id="3829850at2"/>
<accession>A0A964UQI5</accession>
<comment type="caution">
    <text evidence="3">The sequence shown here is derived from an EMBL/GenBank/DDBJ whole genome shotgun (WGS) entry which is preliminary data.</text>
</comment>